<sequence length="150" mass="16191">MSDTAHVTAPVIEDNTVDHTADRAAIERIIGTVQTAFNTNDAELLVSDLAQNALVGNAVGMLAQGRDAVHAASEIGFAGFLKDQYARYDIKSIVFPQPNTALAHKVAYETTADGELVDTEPAMIALYVLVKENGRWWVVARQNTLIPRAA</sequence>
<evidence type="ECO:0000313" key="3">
    <source>
        <dbReference type="Proteomes" id="UP000586827"/>
    </source>
</evidence>
<dbReference type="NCBIfam" id="TIGR02246">
    <property type="entry name" value="SgcJ/EcaC family oxidoreductase"/>
    <property type="match status" value="1"/>
</dbReference>
<gene>
    <name evidence="2" type="ORF">HLB23_17310</name>
</gene>
<keyword evidence="3" id="KW-1185">Reference proteome</keyword>
<dbReference type="Gene3D" id="3.10.450.50">
    <property type="match status" value="1"/>
</dbReference>
<name>A0A849C5J4_9NOCA</name>
<dbReference type="InterPro" id="IPR011944">
    <property type="entry name" value="Steroid_delta5-4_isomerase"/>
</dbReference>
<comment type="caution">
    <text evidence="2">The sequence shown here is derived from an EMBL/GenBank/DDBJ whole genome shotgun (WGS) entry which is preliminary data.</text>
</comment>
<evidence type="ECO:0000259" key="1">
    <source>
        <dbReference type="Pfam" id="PF14534"/>
    </source>
</evidence>
<protein>
    <submittedName>
        <fullName evidence="2">SgcJ/EcaC family oxidoreductase</fullName>
    </submittedName>
</protein>
<dbReference type="InterPro" id="IPR032710">
    <property type="entry name" value="NTF2-like_dom_sf"/>
</dbReference>
<reference evidence="2 3" key="1">
    <citation type="submission" date="2020-05" db="EMBL/GenBank/DDBJ databases">
        <title>MicrobeNet Type strains.</title>
        <authorList>
            <person name="Nicholson A.C."/>
        </authorList>
    </citation>
    <scope>NUCLEOTIDE SEQUENCE [LARGE SCALE GENOMIC DNA]</scope>
    <source>
        <strain evidence="2 3">JCM 3224</strain>
    </source>
</reference>
<evidence type="ECO:0000313" key="2">
    <source>
        <dbReference type="EMBL" id="NNH71605.1"/>
    </source>
</evidence>
<dbReference type="RefSeq" id="WP_067521628.1">
    <property type="nucleotide sequence ID" value="NZ_JABELX010000005.1"/>
</dbReference>
<dbReference type="EMBL" id="JABELX010000005">
    <property type="protein sequence ID" value="NNH71605.1"/>
    <property type="molecule type" value="Genomic_DNA"/>
</dbReference>
<dbReference type="AlphaFoldDB" id="A0A849C5J4"/>
<dbReference type="Pfam" id="PF14534">
    <property type="entry name" value="DUF4440"/>
    <property type="match status" value="1"/>
</dbReference>
<dbReference type="InterPro" id="IPR027843">
    <property type="entry name" value="DUF4440"/>
</dbReference>
<accession>A0A849C5J4</accession>
<dbReference type="Proteomes" id="UP000586827">
    <property type="component" value="Unassembled WGS sequence"/>
</dbReference>
<feature type="domain" description="DUF4440" evidence="1">
    <location>
        <begin position="26"/>
        <end position="138"/>
    </location>
</feature>
<organism evidence="2 3">
    <name type="scientific">Nocardia uniformis</name>
    <dbReference type="NCBI Taxonomy" id="53432"/>
    <lineage>
        <taxon>Bacteria</taxon>
        <taxon>Bacillati</taxon>
        <taxon>Actinomycetota</taxon>
        <taxon>Actinomycetes</taxon>
        <taxon>Mycobacteriales</taxon>
        <taxon>Nocardiaceae</taxon>
        <taxon>Nocardia</taxon>
    </lineage>
</organism>
<dbReference type="SUPFAM" id="SSF54427">
    <property type="entry name" value="NTF2-like"/>
    <property type="match status" value="1"/>
</dbReference>
<proteinExistence type="predicted"/>